<evidence type="ECO:0000256" key="1">
    <source>
        <dbReference type="ARBA" id="ARBA00038310"/>
    </source>
</evidence>
<dbReference type="Pfam" id="PF04909">
    <property type="entry name" value="Amidohydro_2"/>
    <property type="match status" value="1"/>
</dbReference>
<dbReference type="Proteomes" id="UP000675781">
    <property type="component" value="Unassembled WGS sequence"/>
</dbReference>
<comment type="caution">
    <text evidence="3">The sequence shown here is derived from an EMBL/GenBank/DDBJ whole genome shotgun (WGS) entry which is preliminary data.</text>
</comment>
<reference evidence="3" key="1">
    <citation type="submission" date="2021-04" db="EMBL/GenBank/DDBJ databases">
        <title>Genome based classification of Actinospica acidithermotolerans sp. nov., an actinobacterium isolated from an Indonesian hot spring.</title>
        <authorList>
            <person name="Kusuma A.B."/>
            <person name="Putra K.E."/>
            <person name="Nafisah S."/>
            <person name="Loh J."/>
            <person name="Nouioui I."/>
            <person name="Goodfellow M."/>
        </authorList>
    </citation>
    <scope>NUCLEOTIDE SEQUENCE</scope>
    <source>
        <strain evidence="3">CSCA 57</strain>
    </source>
</reference>
<organism evidence="3 4">
    <name type="scientific">Actinospica durhamensis</name>
    <dbReference type="NCBI Taxonomy" id="1508375"/>
    <lineage>
        <taxon>Bacteria</taxon>
        <taxon>Bacillati</taxon>
        <taxon>Actinomycetota</taxon>
        <taxon>Actinomycetes</taxon>
        <taxon>Catenulisporales</taxon>
        <taxon>Actinospicaceae</taxon>
        <taxon>Actinospica</taxon>
    </lineage>
</organism>
<comment type="similarity">
    <text evidence="1">Belongs to the metallo-dependent hydrolases superfamily.</text>
</comment>
<dbReference type="InterPro" id="IPR032466">
    <property type="entry name" value="Metal_Hydrolase"/>
</dbReference>
<dbReference type="RefSeq" id="WP_212532563.1">
    <property type="nucleotide sequence ID" value="NZ_JAGSOG010000257.1"/>
</dbReference>
<evidence type="ECO:0000259" key="2">
    <source>
        <dbReference type="Pfam" id="PF04909"/>
    </source>
</evidence>
<dbReference type="PANTHER" id="PTHR43569:SF2">
    <property type="entry name" value="AMIDOHYDROLASE-RELATED DOMAIN-CONTAINING PROTEIN"/>
    <property type="match status" value="1"/>
</dbReference>
<dbReference type="AlphaFoldDB" id="A0A941EXF4"/>
<dbReference type="GO" id="GO:0016787">
    <property type="term" value="F:hydrolase activity"/>
    <property type="evidence" value="ECO:0007669"/>
    <property type="project" value="InterPro"/>
</dbReference>
<name>A0A941EXF4_9ACTN</name>
<dbReference type="SUPFAM" id="SSF51556">
    <property type="entry name" value="Metallo-dependent hydrolases"/>
    <property type="match status" value="1"/>
</dbReference>
<sequence length="279" mass="30443">MTVDAHHHLWDLHVRAHEWLRAPDFKPIWRDFGLEELEAQARDRGVDKTILVQVAASADETREFLAYAACTTLIAGVVGWMDLTADDPAEDLARISGGAGGQRLVGIRHLVQDEPDPDWLDRPEVRRGIGAVGAAGLPYDILVRAPQTQAALRLVRESPDQVFVLDHLGKPPIAEGDLEPWAGWIQAMAAQPNVVCKLSGLVTEADWGTWTVPDLRPYTDIALEAFGPDRLMFGSDWPVCVLAGSYGEVFQAATDLTSELSTAERAAVFGATATRVYGI</sequence>
<dbReference type="Gene3D" id="3.20.20.140">
    <property type="entry name" value="Metal-dependent hydrolases"/>
    <property type="match status" value="1"/>
</dbReference>
<accession>A0A941EXF4</accession>
<proteinExistence type="inferred from homology"/>
<dbReference type="InterPro" id="IPR052350">
    <property type="entry name" value="Metallo-dep_Lactonases"/>
</dbReference>
<dbReference type="PANTHER" id="PTHR43569">
    <property type="entry name" value="AMIDOHYDROLASE"/>
    <property type="match status" value="1"/>
</dbReference>
<protein>
    <submittedName>
        <fullName evidence="3">Amidohydrolase family protein</fullName>
    </submittedName>
</protein>
<feature type="domain" description="Amidohydrolase-related" evidence="2">
    <location>
        <begin position="3"/>
        <end position="279"/>
    </location>
</feature>
<dbReference type="InterPro" id="IPR006680">
    <property type="entry name" value="Amidohydro-rel"/>
</dbReference>
<evidence type="ECO:0000313" key="4">
    <source>
        <dbReference type="Proteomes" id="UP000675781"/>
    </source>
</evidence>
<evidence type="ECO:0000313" key="3">
    <source>
        <dbReference type="EMBL" id="MBR7838102.1"/>
    </source>
</evidence>
<gene>
    <name evidence="3" type="ORF">KDL01_32820</name>
</gene>
<keyword evidence="4" id="KW-1185">Reference proteome</keyword>
<dbReference type="EMBL" id="JAGSOG010000257">
    <property type="protein sequence ID" value="MBR7838102.1"/>
    <property type="molecule type" value="Genomic_DNA"/>
</dbReference>